<keyword evidence="3" id="KW-1185">Reference proteome</keyword>
<comment type="caution">
    <text evidence="2">The sequence shown here is derived from an EMBL/GenBank/DDBJ whole genome shotgun (WGS) entry which is preliminary data.</text>
</comment>
<name>A0ABV4NDR7_9VIBR</name>
<evidence type="ECO:0000313" key="3">
    <source>
        <dbReference type="Proteomes" id="UP001570417"/>
    </source>
</evidence>
<gene>
    <name evidence="2" type="ORF">AB4566_14340</name>
</gene>
<dbReference type="Gene3D" id="3.10.450.50">
    <property type="match status" value="1"/>
</dbReference>
<protein>
    <submittedName>
        <fullName evidence="2">Nuclear transport factor 2 family protein</fullName>
    </submittedName>
</protein>
<evidence type="ECO:0000259" key="1">
    <source>
        <dbReference type="Pfam" id="PF12680"/>
    </source>
</evidence>
<dbReference type="InterPro" id="IPR032710">
    <property type="entry name" value="NTF2-like_dom_sf"/>
</dbReference>
<dbReference type="EMBL" id="JBFRUW010000054">
    <property type="protein sequence ID" value="MFA0569448.1"/>
    <property type="molecule type" value="Genomic_DNA"/>
</dbReference>
<dbReference type="RefSeq" id="WP_372266608.1">
    <property type="nucleotide sequence ID" value="NZ_JBFRUW010000054.1"/>
</dbReference>
<sequence length="144" mass="16671">MDNSVWLQNFLVVYQELGTTDFDSLKSVYHPEIEFKDPMHRVYGLPALTHYFEQIYTKVTSCNFIIEHTFESKSGEAAIYWRMTFVHKQLNGQDPITVHGHSHLKEQDGLVIFHQDYLDVGAMLYEHIPLLGSAVKAIKKRASQ</sequence>
<dbReference type="InterPro" id="IPR037401">
    <property type="entry name" value="SnoaL-like"/>
</dbReference>
<accession>A0ABV4NDR7</accession>
<dbReference type="Pfam" id="PF12680">
    <property type="entry name" value="SnoaL_2"/>
    <property type="match status" value="1"/>
</dbReference>
<dbReference type="Proteomes" id="UP001570417">
    <property type="component" value="Unassembled WGS sequence"/>
</dbReference>
<proteinExistence type="predicted"/>
<reference evidence="2 3" key="1">
    <citation type="journal article" date="2024" name="ISME J.">
        <title>Tailless and filamentous prophages are predominant in marine Vibrio.</title>
        <authorList>
            <person name="Steensen K."/>
            <person name="Seneca J."/>
            <person name="Bartlau N."/>
            <person name="Yu X.A."/>
            <person name="Hussain F.A."/>
            <person name="Polz M.F."/>
        </authorList>
    </citation>
    <scope>NUCLEOTIDE SEQUENCE [LARGE SCALE GENOMIC DNA]</scope>
    <source>
        <strain evidence="2 3">10N.222.51.A1</strain>
    </source>
</reference>
<dbReference type="SUPFAM" id="SSF54427">
    <property type="entry name" value="NTF2-like"/>
    <property type="match status" value="1"/>
</dbReference>
<organism evidence="2 3">
    <name type="scientific">Vibrio gallaecicus</name>
    <dbReference type="NCBI Taxonomy" id="552386"/>
    <lineage>
        <taxon>Bacteria</taxon>
        <taxon>Pseudomonadati</taxon>
        <taxon>Pseudomonadota</taxon>
        <taxon>Gammaproteobacteria</taxon>
        <taxon>Vibrionales</taxon>
        <taxon>Vibrionaceae</taxon>
        <taxon>Vibrio</taxon>
    </lineage>
</organism>
<feature type="domain" description="SnoaL-like" evidence="1">
    <location>
        <begin position="14"/>
        <end position="112"/>
    </location>
</feature>
<evidence type="ECO:0000313" key="2">
    <source>
        <dbReference type="EMBL" id="MFA0569448.1"/>
    </source>
</evidence>